<dbReference type="SUPFAM" id="SSF54373">
    <property type="entry name" value="FAD-linked reductases, C-terminal domain"/>
    <property type="match status" value="1"/>
</dbReference>
<dbReference type="InterPro" id="IPR006076">
    <property type="entry name" value="FAD-dep_OxRdtase"/>
</dbReference>
<accession>A0A9P7Z973</accession>
<evidence type="ECO:0000256" key="1">
    <source>
        <dbReference type="ARBA" id="ARBA00001974"/>
    </source>
</evidence>
<name>A0A9P7Z973_9HELO</name>
<feature type="binding site" evidence="6">
    <location>
        <position position="240"/>
    </location>
    <ligand>
        <name>FAD</name>
        <dbReference type="ChEBI" id="CHEBI:57692"/>
    </ligand>
</feature>
<feature type="binding site" evidence="6">
    <location>
        <position position="370"/>
    </location>
    <ligand>
        <name>D-dopa</name>
        <dbReference type="ChEBI" id="CHEBI:149689"/>
    </ligand>
</feature>
<comment type="caution">
    <text evidence="8">The sequence shown here is derived from an EMBL/GenBank/DDBJ whole genome shotgun (WGS) entry which is preliminary data.</text>
</comment>
<dbReference type="AlphaFoldDB" id="A0A9P7Z973"/>
<evidence type="ECO:0000259" key="7">
    <source>
        <dbReference type="Pfam" id="PF01266"/>
    </source>
</evidence>
<dbReference type="GO" id="GO:0019478">
    <property type="term" value="P:D-amino acid catabolic process"/>
    <property type="evidence" value="ECO:0007669"/>
    <property type="project" value="TreeGrafter"/>
</dbReference>
<sequence>MASEEKKHIIILGAGVTGLQTALSLLTSPSTSHYSISIIAAQVPGDLAAEYTSPWAGGHWRSHATTAPEDKETREWDLRTYQYWTSLLQGKEGKVCGIPGCESRGEDDLGEMVFARMKATGLGFKESRNYWGKESLETIPDGSGLWWSSAVSSFQILNLLSESQLTCKPNPSSYSPHVSGGIPTTALFGVKYQSICINVPQYLTYLFSLVHSLGASVLQAHLDTSSGLQGVVEDVKRVFVTSPENSEDEGEKIAAVVNCMGLTAAKFLPEVEAEKSHPIRGQTILVKGEAAMARTFTDFGGGDELVYVIPRPGSKSTVLGGCKQAENYSSEIDEELSARILARIKEHHLADELLGDDGEFKILSTQVGFRPGRKGGSRVEIDTGGKIRGVSVIHSYGHAGAGYQNSVGSAEKIVRLVAEL</sequence>
<dbReference type="SUPFAM" id="SSF51971">
    <property type="entry name" value="Nucleotide-binding domain"/>
    <property type="match status" value="1"/>
</dbReference>
<dbReference type="PANTHER" id="PTHR11530:SF16">
    <property type="entry name" value="D-AMINO ACID OXIDASE (AFU_ORTHOLOGUE AFUA_5G11290)"/>
    <property type="match status" value="1"/>
</dbReference>
<comment type="similarity">
    <text evidence="2">Belongs to the DAMOX/DASOX family.</text>
</comment>
<keyword evidence="9" id="KW-1185">Reference proteome</keyword>
<feature type="binding site" evidence="6">
    <location>
        <position position="307"/>
    </location>
    <ligand>
        <name>D-dopa</name>
        <dbReference type="ChEBI" id="CHEBI:149689"/>
    </ligand>
</feature>
<dbReference type="OrthoDB" id="2015447at2759"/>
<evidence type="ECO:0000256" key="4">
    <source>
        <dbReference type="ARBA" id="ARBA00022827"/>
    </source>
</evidence>
<dbReference type="InterPro" id="IPR023209">
    <property type="entry name" value="DAO"/>
</dbReference>
<comment type="cofactor">
    <cofactor evidence="1 6">
        <name>FAD</name>
        <dbReference type="ChEBI" id="CHEBI:57692"/>
    </cofactor>
</comment>
<organism evidence="8 9">
    <name type="scientific">Calycina marina</name>
    <dbReference type="NCBI Taxonomy" id="1763456"/>
    <lineage>
        <taxon>Eukaryota</taxon>
        <taxon>Fungi</taxon>
        <taxon>Dikarya</taxon>
        <taxon>Ascomycota</taxon>
        <taxon>Pezizomycotina</taxon>
        <taxon>Leotiomycetes</taxon>
        <taxon>Helotiales</taxon>
        <taxon>Pezizellaceae</taxon>
        <taxon>Calycina</taxon>
    </lineage>
</organism>
<dbReference type="Proteomes" id="UP000887226">
    <property type="component" value="Unassembled WGS sequence"/>
</dbReference>
<dbReference type="PANTHER" id="PTHR11530">
    <property type="entry name" value="D-AMINO ACID OXIDASE"/>
    <property type="match status" value="1"/>
</dbReference>
<dbReference type="EMBL" id="MU253777">
    <property type="protein sequence ID" value="KAG9247250.1"/>
    <property type="molecule type" value="Genomic_DNA"/>
</dbReference>
<feature type="binding site" evidence="6">
    <location>
        <begin position="52"/>
        <end position="53"/>
    </location>
    <ligand>
        <name>FAD</name>
        <dbReference type="ChEBI" id="CHEBI:57692"/>
    </ligand>
</feature>
<evidence type="ECO:0000256" key="5">
    <source>
        <dbReference type="ARBA" id="ARBA00023002"/>
    </source>
</evidence>
<evidence type="ECO:0000313" key="8">
    <source>
        <dbReference type="EMBL" id="KAG9247250.1"/>
    </source>
</evidence>
<dbReference type="GO" id="GO:0071949">
    <property type="term" value="F:FAD binding"/>
    <property type="evidence" value="ECO:0007669"/>
    <property type="project" value="InterPro"/>
</dbReference>
<feature type="binding site" evidence="6">
    <location>
        <position position="400"/>
    </location>
    <ligand>
        <name>D-dopa</name>
        <dbReference type="ChEBI" id="CHEBI:149689"/>
    </ligand>
</feature>
<keyword evidence="3" id="KW-0285">Flavoprotein</keyword>
<keyword evidence="5" id="KW-0560">Oxidoreductase</keyword>
<evidence type="ECO:0000313" key="9">
    <source>
        <dbReference type="Proteomes" id="UP000887226"/>
    </source>
</evidence>
<keyword evidence="4 6" id="KW-0274">FAD</keyword>
<dbReference type="Gene3D" id="3.30.9.10">
    <property type="entry name" value="D-Amino Acid Oxidase, subunit A, domain 2"/>
    <property type="match status" value="1"/>
</dbReference>
<dbReference type="GO" id="GO:0005737">
    <property type="term" value="C:cytoplasm"/>
    <property type="evidence" value="ECO:0007669"/>
    <property type="project" value="TreeGrafter"/>
</dbReference>
<evidence type="ECO:0000256" key="6">
    <source>
        <dbReference type="PIRSR" id="PIRSR000189-1"/>
    </source>
</evidence>
<feature type="domain" description="FAD dependent oxidoreductase" evidence="7">
    <location>
        <begin position="196"/>
        <end position="415"/>
    </location>
</feature>
<evidence type="ECO:0000256" key="2">
    <source>
        <dbReference type="ARBA" id="ARBA00006730"/>
    </source>
</evidence>
<dbReference type="GO" id="GO:0003884">
    <property type="term" value="F:D-amino-acid oxidase activity"/>
    <property type="evidence" value="ECO:0007669"/>
    <property type="project" value="InterPro"/>
</dbReference>
<dbReference type="PIRSF" id="PIRSF000189">
    <property type="entry name" value="D-aa_oxidase"/>
    <property type="match status" value="1"/>
</dbReference>
<reference evidence="8" key="1">
    <citation type="journal article" date="2021" name="IMA Fungus">
        <title>Genomic characterization of three marine fungi, including Emericellopsis atlantica sp. nov. with signatures of a generalist lifestyle and marine biomass degradation.</title>
        <authorList>
            <person name="Hagestad O.C."/>
            <person name="Hou L."/>
            <person name="Andersen J.H."/>
            <person name="Hansen E.H."/>
            <person name="Altermark B."/>
            <person name="Li C."/>
            <person name="Kuhnert E."/>
            <person name="Cox R.J."/>
            <person name="Crous P.W."/>
            <person name="Spatafora J.W."/>
            <person name="Lail K."/>
            <person name="Amirebrahimi M."/>
            <person name="Lipzen A."/>
            <person name="Pangilinan J."/>
            <person name="Andreopoulos W."/>
            <person name="Hayes R.D."/>
            <person name="Ng V."/>
            <person name="Grigoriev I.V."/>
            <person name="Jackson S.A."/>
            <person name="Sutton T.D.S."/>
            <person name="Dobson A.D.W."/>
            <person name="Rama T."/>
        </authorList>
    </citation>
    <scope>NUCLEOTIDE SEQUENCE</scope>
    <source>
        <strain evidence="8">TRa3180A</strain>
    </source>
</reference>
<gene>
    <name evidence="8" type="ORF">BJ878DRAFT_493355</name>
</gene>
<proteinExistence type="inferred from homology"/>
<protein>
    <recommendedName>
        <fullName evidence="7">FAD dependent oxidoreductase domain-containing protein</fullName>
    </recommendedName>
</protein>
<dbReference type="Pfam" id="PF01266">
    <property type="entry name" value="DAO"/>
    <property type="match status" value="1"/>
</dbReference>
<dbReference type="Gene3D" id="3.40.50.720">
    <property type="entry name" value="NAD(P)-binding Rossmann-like Domain"/>
    <property type="match status" value="1"/>
</dbReference>
<evidence type="ECO:0000256" key="3">
    <source>
        <dbReference type="ARBA" id="ARBA00022630"/>
    </source>
</evidence>